<dbReference type="Proteomes" id="UP000252081">
    <property type="component" value="Unassembled WGS sequence"/>
</dbReference>
<protein>
    <submittedName>
        <fullName evidence="13">Na+/H+ antiporter</fullName>
    </submittedName>
</protein>
<feature type="transmembrane region" description="Helical" evidence="10">
    <location>
        <begin position="29"/>
        <end position="49"/>
    </location>
</feature>
<evidence type="ECO:0000256" key="3">
    <source>
        <dbReference type="ARBA" id="ARBA00022475"/>
    </source>
</evidence>
<dbReference type="Pfam" id="PF00999">
    <property type="entry name" value="Na_H_Exchanger"/>
    <property type="match status" value="1"/>
</dbReference>
<evidence type="ECO:0000256" key="8">
    <source>
        <dbReference type="ARBA" id="ARBA00023136"/>
    </source>
</evidence>
<keyword evidence="3 10" id="KW-1003">Cell membrane</keyword>
<dbReference type="Gene3D" id="6.10.140.1330">
    <property type="match status" value="1"/>
</dbReference>
<feature type="transmembrane region" description="Helical" evidence="10">
    <location>
        <begin position="183"/>
        <end position="204"/>
    </location>
</feature>
<evidence type="ECO:0000256" key="10">
    <source>
        <dbReference type="RuleBase" id="RU366002"/>
    </source>
</evidence>
<proteinExistence type="inferred from homology"/>
<dbReference type="AlphaFoldDB" id="A0A366L288"/>
<feature type="transmembrane region" description="Helical" evidence="10">
    <location>
        <begin position="383"/>
        <end position="406"/>
    </location>
</feature>
<comment type="caution">
    <text evidence="13">The sequence shown here is derived from an EMBL/GenBank/DDBJ whole genome shotgun (WGS) entry which is preliminary data.</text>
</comment>
<dbReference type="GO" id="GO:0051453">
    <property type="term" value="P:regulation of intracellular pH"/>
    <property type="evidence" value="ECO:0007669"/>
    <property type="project" value="TreeGrafter"/>
</dbReference>
<keyword evidence="11" id="KW-0175">Coiled coil</keyword>
<keyword evidence="5 10" id="KW-1133">Transmembrane helix</keyword>
<dbReference type="EMBL" id="QNQU01000008">
    <property type="protein sequence ID" value="RBQ07589.1"/>
    <property type="molecule type" value="Genomic_DNA"/>
</dbReference>
<feature type="transmembrane region" description="Helical" evidence="10">
    <location>
        <begin position="55"/>
        <end position="74"/>
    </location>
</feature>
<feature type="transmembrane region" description="Helical" evidence="10">
    <location>
        <begin position="6"/>
        <end position="22"/>
    </location>
</feature>
<evidence type="ECO:0000259" key="12">
    <source>
        <dbReference type="Pfam" id="PF00999"/>
    </source>
</evidence>
<dbReference type="RefSeq" id="WP_113948763.1">
    <property type="nucleotide sequence ID" value="NZ_QNQU01000008.1"/>
</dbReference>
<feature type="coiled-coil region" evidence="11">
    <location>
        <begin position="487"/>
        <end position="527"/>
    </location>
</feature>
<dbReference type="InterPro" id="IPR018422">
    <property type="entry name" value="Cation/H_exchanger_CPA1"/>
</dbReference>
<keyword evidence="10" id="KW-0050">Antiport</keyword>
<reference evidence="13 14" key="1">
    <citation type="submission" date="2018-07" db="EMBL/GenBank/DDBJ databases">
        <title>A draft genome of a endophytic bacteria, a new species of Pedobacter.</title>
        <authorList>
            <person name="Zhang Z.D."/>
            <person name="Chen Z.J."/>
        </authorList>
    </citation>
    <scope>NUCLEOTIDE SEQUENCE [LARGE SCALE GENOMIC DNA]</scope>
    <source>
        <strain evidence="13 14">RS10</strain>
    </source>
</reference>
<evidence type="ECO:0000256" key="11">
    <source>
        <dbReference type="SAM" id="Coils"/>
    </source>
</evidence>
<evidence type="ECO:0000256" key="4">
    <source>
        <dbReference type="ARBA" id="ARBA00022692"/>
    </source>
</evidence>
<feature type="transmembrane region" description="Helical" evidence="10">
    <location>
        <begin position="270"/>
        <end position="293"/>
    </location>
</feature>
<evidence type="ECO:0000256" key="2">
    <source>
        <dbReference type="ARBA" id="ARBA00022448"/>
    </source>
</evidence>
<evidence type="ECO:0000313" key="14">
    <source>
        <dbReference type="Proteomes" id="UP000252081"/>
    </source>
</evidence>
<evidence type="ECO:0000256" key="5">
    <source>
        <dbReference type="ARBA" id="ARBA00022989"/>
    </source>
</evidence>
<gene>
    <name evidence="13" type="ORF">DRW42_10395</name>
</gene>
<dbReference type="GO" id="GO:0015385">
    <property type="term" value="F:sodium:proton antiporter activity"/>
    <property type="evidence" value="ECO:0007669"/>
    <property type="project" value="InterPro"/>
</dbReference>
<comment type="function">
    <text evidence="10">Na(+)/H(+) antiporter that extrudes sodium in exchange for external protons.</text>
</comment>
<keyword evidence="4 10" id="KW-0812">Transmembrane</keyword>
<evidence type="ECO:0000256" key="1">
    <source>
        <dbReference type="ARBA" id="ARBA00004651"/>
    </source>
</evidence>
<keyword evidence="9 10" id="KW-0739">Sodium transport</keyword>
<feature type="transmembrane region" description="Helical" evidence="10">
    <location>
        <begin position="86"/>
        <end position="107"/>
    </location>
</feature>
<organism evidence="13 14">
    <name type="scientific">Pedobacter miscanthi</name>
    <dbReference type="NCBI Taxonomy" id="2259170"/>
    <lineage>
        <taxon>Bacteria</taxon>
        <taxon>Pseudomonadati</taxon>
        <taxon>Bacteroidota</taxon>
        <taxon>Sphingobacteriia</taxon>
        <taxon>Sphingobacteriales</taxon>
        <taxon>Sphingobacteriaceae</taxon>
        <taxon>Pedobacter</taxon>
    </lineage>
</organism>
<feature type="transmembrane region" description="Helical" evidence="10">
    <location>
        <begin position="348"/>
        <end position="371"/>
    </location>
</feature>
<dbReference type="NCBIfam" id="TIGR00831">
    <property type="entry name" value="a_cpa1"/>
    <property type="match status" value="1"/>
</dbReference>
<dbReference type="PANTHER" id="PTHR10110:SF86">
    <property type="entry name" value="SODIUM_HYDROGEN EXCHANGER 7"/>
    <property type="match status" value="1"/>
</dbReference>
<evidence type="ECO:0000256" key="6">
    <source>
        <dbReference type="ARBA" id="ARBA00023053"/>
    </source>
</evidence>
<keyword evidence="6 10" id="KW-0915">Sodium</keyword>
<evidence type="ECO:0000256" key="7">
    <source>
        <dbReference type="ARBA" id="ARBA00023065"/>
    </source>
</evidence>
<feature type="domain" description="Cation/H+ exchanger transmembrane" evidence="12">
    <location>
        <begin position="14"/>
        <end position="408"/>
    </location>
</feature>
<name>A0A366L288_9SPHI</name>
<keyword evidence="2 10" id="KW-0813">Transport</keyword>
<accession>A0A366L288</accession>
<keyword evidence="7 10" id="KW-0406">Ion transport</keyword>
<feature type="transmembrane region" description="Helical" evidence="10">
    <location>
        <begin position="155"/>
        <end position="177"/>
    </location>
</feature>
<dbReference type="GO" id="GO:0015386">
    <property type="term" value="F:potassium:proton antiporter activity"/>
    <property type="evidence" value="ECO:0007669"/>
    <property type="project" value="TreeGrafter"/>
</dbReference>
<evidence type="ECO:0000313" key="13">
    <source>
        <dbReference type="EMBL" id="RBQ07589.1"/>
    </source>
</evidence>
<dbReference type="GO" id="GO:0098719">
    <property type="term" value="P:sodium ion import across plasma membrane"/>
    <property type="evidence" value="ECO:0007669"/>
    <property type="project" value="TreeGrafter"/>
</dbReference>
<dbReference type="OrthoDB" id="9809206at2"/>
<sequence length="538" mass="60770">MHQLIIQYAFLLAVILFVVMLAQKIKVAYPILLVIVGLALSFLPILKDIEIEPDLIFVIFLPPLLYEAAWNTSWKDFWKWRRVISSFAFPIVIFTSTVVALISSSLIPGFTLALGFLLGGIISPPDAVSASAILKNVKVPKRLTTILEGESLLNDASSLVVFRFALAAVMTGSFVLTQAAGNFVLVIAMGILIGIGVALVFYALHRWLPTTTNVDIILTFLTPYVMYMTAEEFHYSGVLAVVSGGLFLSARRDRILTHRSRLQGINVWEAVAFVLNGFVFLLIGLEFPVIIYGLGSEGLLPAIRYSAIICLVLILGRLASTYGALYFTRFISHFITTADPNPNWKASLLFGWAGMRGVVSLAAALSIPVALKSGEAFPQRNLILFITFSVILVTLVLQGLTLPWLIKWVDMPDPDYTVSFEQQKQMVRKKLSMLSLKIINEKYHNALEHNDMIRSIKIRIEAEMEFLKDWEKEENTLRTEGFYHDYRVALEDIMAEQRILLKDLNRKEQINDQLIREQLELLDLEEEKLRRHFSQRED</sequence>
<feature type="transmembrane region" description="Helical" evidence="10">
    <location>
        <begin position="233"/>
        <end position="250"/>
    </location>
</feature>
<comment type="similarity">
    <text evidence="10">Belongs to the monovalent cation:proton antiporter 1 (CPA1) transporter (TC 2.A.36) family.</text>
</comment>
<dbReference type="GO" id="GO:0005886">
    <property type="term" value="C:plasma membrane"/>
    <property type="evidence" value="ECO:0007669"/>
    <property type="project" value="UniProtKB-SubCell"/>
</dbReference>
<feature type="transmembrane region" description="Helical" evidence="10">
    <location>
        <begin position="305"/>
        <end position="327"/>
    </location>
</feature>
<dbReference type="InterPro" id="IPR004705">
    <property type="entry name" value="Cation/H_exchanger_CPA1_bac"/>
</dbReference>
<keyword evidence="14" id="KW-1185">Reference proteome</keyword>
<evidence type="ECO:0000256" key="9">
    <source>
        <dbReference type="ARBA" id="ARBA00023201"/>
    </source>
</evidence>
<keyword evidence="8 10" id="KW-0472">Membrane</keyword>
<comment type="subcellular location">
    <subcellularLocation>
        <location evidence="1 10">Cell membrane</location>
        <topology evidence="1 10">Multi-pass membrane protein</topology>
    </subcellularLocation>
</comment>
<dbReference type="InterPro" id="IPR006153">
    <property type="entry name" value="Cation/H_exchanger_TM"/>
</dbReference>
<dbReference type="PANTHER" id="PTHR10110">
    <property type="entry name" value="SODIUM/HYDROGEN EXCHANGER"/>
    <property type="match status" value="1"/>
</dbReference>